<dbReference type="InterPro" id="IPR014710">
    <property type="entry name" value="RmlC-like_jellyroll"/>
</dbReference>
<gene>
    <name evidence="2" type="ORF">LZ495_26900</name>
</gene>
<dbReference type="SUPFAM" id="SSF51182">
    <property type="entry name" value="RmlC-like cupins"/>
    <property type="match status" value="1"/>
</dbReference>
<dbReference type="PANTHER" id="PTHR36440:SF1">
    <property type="entry name" value="PUTATIVE (AFU_ORTHOLOGUE AFUA_8G07350)-RELATED"/>
    <property type="match status" value="1"/>
</dbReference>
<feature type="domain" description="Cupin type-2" evidence="1">
    <location>
        <begin position="57"/>
        <end position="122"/>
    </location>
</feature>
<dbReference type="Proteomes" id="UP001165378">
    <property type="component" value="Unassembled WGS sequence"/>
</dbReference>
<dbReference type="Gene3D" id="2.60.120.10">
    <property type="entry name" value="Jelly Rolls"/>
    <property type="match status" value="1"/>
</dbReference>
<comment type="caution">
    <text evidence="2">The sequence shown here is derived from an EMBL/GenBank/DDBJ whole genome shotgun (WGS) entry which is preliminary data.</text>
</comment>
<dbReference type="AlphaFoldDB" id="A0AA41U2L5"/>
<dbReference type="InterPro" id="IPR013096">
    <property type="entry name" value="Cupin_2"/>
</dbReference>
<dbReference type="RefSeq" id="WP_235055477.1">
    <property type="nucleotide sequence ID" value="NZ_JAKFHA010000018.1"/>
</dbReference>
<proteinExistence type="predicted"/>
<evidence type="ECO:0000259" key="1">
    <source>
        <dbReference type="Pfam" id="PF07883"/>
    </source>
</evidence>
<dbReference type="EMBL" id="JAKFHA010000018">
    <property type="protein sequence ID" value="MCF2530821.1"/>
    <property type="molecule type" value="Genomic_DNA"/>
</dbReference>
<keyword evidence="3" id="KW-1185">Reference proteome</keyword>
<name>A0AA41U2L5_9ACTN</name>
<evidence type="ECO:0000313" key="3">
    <source>
        <dbReference type="Proteomes" id="UP001165378"/>
    </source>
</evidence>
<dbReference type="InterPro" id="IPR011051">
    <property type="entry name" value="RmlC_Cupin_sf"/>
</dbReference>
<organism evidence="2 3">
    <name type="scientific">Yinghuangia soli</name>
    <dbReference type="NCBI Taxonomy" id="2908204"/>
    <lineage>
        <taxon>Bacteria</taxon>
        <taxon>Bacillati</taxon>
        <taxon>Actinomycetota</taxon>
        <taxon>Actinomycetes</taxon>
        <taxon>Kitasatosporales</taxon>
        <taxon>Streptomycetaceae</taxon>
        <taxon>Yinghuangia</taxon>
    </lineage>
</organism>
<dbReference type="InterPro" id="IPR053146">
    <property type="entry name" value="QDO-like"/>
</dbReference>
<reference evidence="2" key="1">
    <citation type="submission" date="2022-01" db="EMBL/GenBank/DDBJ databases">
        <title>Genome-Based Taxonomic Classification of the Phylum Actinobacteria.</title>
        <authorList>
            <person name="Gao Y."/>
        </authorList>
    </citation>
    <scope>NUCLEOTIDE SEQUENCE</scope>
    <source>
        <strain evidence="2">KLBMP 8922</strain>
    </source>
</reference>
<dbReference type="Pfam" id="PF07883">
    <property type="entry name" value="Cupin_2"/>
    <property type="match status" value="1"/>
</dbReference>
<sequence>MSGIDQEPRPADLPAPPDLTVVQPGAGAVADLGSIGVAFKLWGRDTGGSVSIVEHPFPVGALVPPHLHTREDEYSIVTEGEIGFRSGDREVVLGAGGYITKPRGELHTMWNAGQVPARMIEVISPAGFEHFFRELAEMVGDGPPAPDAVFALGAAYGLQFGRPDWLPDVIARYGLTPPPGA</sequence>
<protein>
    <submittedName>
        <fullName evidence="2">Cupin domain-containing protein</fullName>
    </submittedName>
</protein>
<evidence type="ECO:0000313" key="2">
    <source>
        <dbReference type="EMBL" id="MCF2530821.1"/>
    </source>
</evidence>
<accession>A0AA41U2L5</accession>
<dbReference type="PANTHER" id="PTHR36440">
    <property type="entry name" value="PUTATIVE (AFU_ORTHOLOGUE AFUA_8G07350)-RELATED"/>
    <property type="match status" value="1"/>
</dbReference>